<organism evidence="2 3">
    <name type="scientific">Aureobasidium pullulans EXF-150</name>
    <dbReference type="NCBI Taxonomy" id="1043002"/>
    <lineage>
        <taxon>Eukaryota</taxon>
        <taxon>Fungi</taxon>
        <taxon>Dikarya</taxon>
        <taxon>Ascomycota</taxon>
        <taxon>Pezizomycotina</taxon>
        <taxon>Dothideomycetes</taxon>
        <taxon>Dothideomycetidae</taxon>
        <taxon>Dothideales</taxon>
        <taxon>Saccotheciaceae</taxon>
        <taxon>Aureobasidium</taxon>
    </lineage>
</organism>
<dbReference type="OrthoDB" id="3893615at2759"/>
<keyword evidence="3" id="KW-1185">Reference proteome</keyword>
<accession>A0A074X7Q6</accession>
<evidence type="ECO:0000313" key="3">
    <source>
        <dbReference type="Proteomes" id="UP000030706"/>
    </source>
</evidence>
<keyword evidence="1" id="KW-0732">Signal</keyword>
<sequence>MHKRTYLSISIVVLASLPCFATGTQPHALLNQNSGTHVESRISRFPIEDLSPSEWRAEHERTRASLGDEAYLALRKSEIDQKMRSSNDVLNDMIKAGRWNLPPIGNDVKPDRIGFGDERVFDVGIKHGVPKYITDAMYATYGLKAGAKSIAEEWLEFEVPAEKLKEERKRKETERQEALEMENTKILDGSYSVRDIDMGCFLKLKSS</sequence>
<feature type="signal peptide" evidence="1">
    <location>
        <begin position="1"/>
        <end position="23"/>
    </location>
</feature>
<feature type="chain" id="PRO_5001702098" evidence="1">
    <location>
        <begin position="24"/>
        <end position="207"/>
    </location>
</feature>
<dbReference type="Proteomes" id="UP000030706">
    <property type="component" value="Unassembled WGS sequence"/>
</dbReference>
<dbReference type="HOGENOM" id="CLU_1326142_0_0_1"/>
<evidence type="ECO:0000256" key="1">
    <source>
        <dbReference type="SAM" id="SignalP"/>
    </source>
</evidence>
<proteinExistence type="predicted"/>
<dbReference type="AlphaFoldDB" id="A0A074X7Q6"/>
<reference evidence="2 3" key="1">
    <citation type="journal article" date="2014" name="BMC Genomics">
        <title>Genome sequencing of four Aureobasidium pullulans varieties: biotechnological potential, stress tolerance, and description of new species.</title>
        <authorList>
            <person name="Gostin Ar C."/>
            <person name="Ohm R.A."/>
            <person name="Kogej T."/>
            <person name="Sonjak S."/>
            <person name="Turk M."/>
            <person name="Zajc J."/>
            <person name="Zalar P."/>
            <person name="Grube M."/>
            <person name="Sun H."/>
            <person name="Han J."/>
            <person name="Sharma A."/>
            <person name="Chiniquy J."/>
            <person name="Ngan C.Y."/>
            <person name="Lipzen A."/>
            <person name="Barry K."/>
            <person name="Grigoriev I.V."/>
            <person name="Gunde-Cimerman N."/>
        </authorList>
    </citation>
    <scope>NUCLEOTIDE SEQUENCE [LARGE SCALE GENOMIC DNA]</scope>
    <source>
        <strain evidence="2 3">EXF-150</strain>
    </source>
</reference>
<evidence type="ECO:0000313" key="2">
    <source>
        <dbReference type="EMBL" id="KEQ79794.1"/>
    </source>
</evidence>
<dbReference type="RefSeq" id="XP_029755981.1">
    <property type="nucleotide sequence ID" value="XM_029910008.1"/>
</dbReference>
<name>A0A074X7Q6_AURPU</name>
<gene>
    <name evidence="2" type="ORF">M438DRAFT_409305</name>
</gene>
<protein>
    <submittedName>
        <fullName evidence="2">Uncharacterized protein</fullName>
    </submittedName>
</protein>
<dbReference type="GeneID" id="40752314"/>
<dbReference type="EMBL" id="KL585003">
    <property type="protein sequence ID" value="KEQ79794.1"/>
    <property type="molecule type" value="Genomic_DNA"/>
</dbReference>